<dbReference type="Proteomes" id="UP001430356">
    <property type="component" value="Unassembled WGS sequence"/>
</dbReference>
<evidence type="ECO:0000313" key="3">
    <source>
        <dbReference type="EMBL" id="KAK7198768.1"/>
    </source>
</evidence>
<evidence type="ECO:0000259" key="2">
    <source>
        <dbReference type="PROSITE" id="PS50255"/>
    </source>
</evidence>
<dbReference type="Gene3D" id="3.10.120.10">
    <property type="entry name" value="Cytochrome b5-like heme/steroid binding domain"/>
    <property type="match status" value="1"/>
</dbReference>
<keyword evidence="1" id="KW-1133">Transmembrane helix</keyword>
<keyword evidence="1" id="KW-0472">Membrane</keyword>
<comment type="caution">
    <text evidence="3">The sequence shown here is derived from an EMBL/GenBank/DDBJ whole genome shotgun (WGS) entry which is preliminary data.</text>
</comment>
<evidence type="ECO:0000313" key="4">
    <source>
        <dbReference type="Proteomes" id="UP001430356"/>
    </source>
</evidence>
<dbReference type="InterPro" id="IPR001199">
    <property type="entry name" value="Cyt_B5-like_heme/steroid-bd"/>
</dbReference>
<dbReference type="SUPFAM" id="SSF55856">
    <property type="entry name" value="Cytochrome b5-like heme/steroid binding domain"/>
    <property type="match status" value="1"/>
</dbReference>
<evidence type="ECO:0000256" key="1">
    <source>
        <dbReference type="SAM" id="Phobius"/>
    </source>
</evidence>
<gene>
    <name evidence="3" type="ORF">NESM_000842200</name>
</gene>
<proteinExistence type="predicted"/>
<organism evidence="3 4">
    <name type="scientific">Novymonas esmeraldas</name>
    <dbReference type="NCBI Taxonomy" id="1808958"/>
    <lineage>
        <taxon>Eukaryota</taxon>
        <taxon>Discoba</taxon>
        <taxon>Euglenozoa</taxon>
        <taxon>Kinetoplastea</taxon>
        <taxon>Metakinetoplastina</taxon>
        <taxon>Trypanosomatida</taxon>
        <taxon>Trypanosomatidae</taxon>
        <taxon>Novymonas</taxon>
    </lineage>
</organism>
<dbReference type="AlphaFoldDB" id="A0AAW0F103"/>
<feature type="domain" description="Cytochrome b5 heme-binding" evidence="2">
    <location>
        <begin position="10"/>
        <end position="69"/>
    </location>
</feature>
<keyword evidence="4" id="KW-1185">Reference proteome</keyword>
<reference evidence="3 4" key="1">
    <citation type="journal article" date="2021" name="MBio">
        <title>A New Model Trypanosomatid, Novymonas esmeraldas: Genomic Perception of Its 'Candidatus Pandoraea novymonadis' Endosymbiont.</title>
        <authorList>
            <person name="Zakharova A."/>
            <person name="Saura A."/>
            <person name="Butenko A."/>
            <person name="Podesvova L."/>
            <person name="Warmusova S."/>
            <person name="Kostygov A.Y."/>
            <person name="Nenarokova A."/>
            <person name="Lukes J."/>
            <person name="Opperdoes F.R."/>
            <person name="Yurchenko V."/>
        </authorList>
    </citation>
    <scope>NUCLEOTIDE SEQUENCE [LARGE SCALE GENOMIC DNA]</scope>
    <source>
        <strain evidence="3 4">E262AT.01</strain>
    </source>
</reference>
<dbReference type="PROSITE" id="PS50255">
    <property type="entry name" value="CYTOCHROME_B5_2"/>
    <property type="match status" value="1"/>
</dbReference>
<dbReference type="Pfam" id="PF00173">
    <property type="entry name" value="Cyt-b5"/>
    <property type="match status" value="1"/>
</dbReference>
<protein>
    <submittedName>
        <fullName evidence="3">Cytochrome b5-like Heme/Steroid binding domain containing protein</fullName>
    </submittedName>
</protein>
<accession>A0AAW0F103</accession>
<dbReference type="InterPro" id="IPR036400">
    <property type="entry name" value="Cyt_B5-like_heme/steroid_sf"/>
</dbReference>
<name>A0AAW0F103_9TRYP</name>
<sequence length="137" mass="15929">MGDRETYVRLFFKGTSLLVPMTFVLNEHPGGAEYILQYANQDVTSAFEDMNHTASAHALLATFEEAEEEEEETCAKDIYNPEEYQRKMKLSHRYDEERRRTEELRRWRTHTTLITASTTLAAIGVAAFALRRHLQRS</sequence>
<keyword evidence="1" id="KW-0812">Transmembrane</keyword>
<feature type="transmembrane region" description="Helical" evidence="1">
    <location>
        <begin position="107"/>
        <end position="130"/>
    </location>
</feature>
<dbReference type="EMBL" id="JAECZO010000173">
    <property type="protein sequence ID" value="KAK7198768.1"/>
    <property type="molecule type" value="Genomic_DNA"/>
</dbReference>